<comment type="caution">
    <text evidence="1">The sequence shown here is derived from an EMBL/GenBank/DDBJ whole genome shotgun (WGS) entry which is preliminary data.</text>
</comment>
<reference evidence="1" key="1">
    <citation type="submission" date="2021-06" db="EMBL/GenBank/DDBJ databases">
        <authorList>
            <person name="Kallberg Y."/>
            <person name="Tangrot J."/>
            <person name="Rosling A."/>
        </authorList>
    </citation>
    <scope>NUCLEOTIDE SEQUENCE</scope>
    <source>
        <strain evidence="1">FL130A</strain>
    </source>
</reference>
<name>A0A9N9G2R7_9GLOM</name>
<protein>
    <submittedName>
        <fullName evidence="1">8469_t:CDS:1</fullName>
    </submittedName>
</protein>
<evidence type="ECO:0000313" key="1">
    <source>
        <dbReference type="EMBL" id="CAG8573160.1"/>
    </source>
</evidence>
<dbReference type="EMBL" id="CAJVPS010002650">
    <property type="protein sequence ID" value="CAG8573160.1"/>
    <property type="molecule type" value="Genomic_DNA"/>
</dbReference>
<keyword evidence="2" id="KW-1185">Reference proteome</keyword>
<sequence length="238" mass="27303">QVDFKRDLHYFFPFCFWIEVTLEEYEERSDKQCDPAFGTDAHIFGLGAIRTRADNSGKEGVACFRPEKSQLRPPNGCDKEIPSFIGPEVFRTKISYFHDFRVNPGRISSSKWRILRLDEPPEGEEVPLRMQAWHFCAKDKPRRTADILPRTHVILNSVPMTNTGPTNIQPGQCVINISPDCLYHDATPEATIHRQLLPDPIVLDFLIIRNLFLPSWATLRVMGFALAKSVNNVHDRNN</sequence>
<feature type="non-terminal residue" evidence="1">
    <location>
        <position position="238"/>
    </location>
</feature>
<dbReference type="Proteomes" id="UP000789508">
    <property type="component" value="Unassembled WGS sequence"/>
</dbReference>
<gene>
    <name evidence="1" type="ORF">ALEPTO_LOCUS6908</name>
</gene>
<organism evidence="1 2">
    <name type="scientific">Ambispora leptoticha</name>
    <dbReference type="NCBI Taxonomy" id="144679"/>
    <lineage>
        <taxon>Eukaryota</taxon>
        <taxon>Fungi</taxon>
        <taxon>Fungi incertae sedis</taxon>
        <taxon>Mucoromycota</taxon>
        <taxon>Glomeromycotina</taxon>
        <taxon>Glomeromycetes</taxon>
        <taxon>Archaeosporales</taxon>
        <taxon>Ambisporaceae</taxon>
        <taxon>Ambispora</taxon>
    </lineage>
</organism>
<dbReference type="AlphaFoldDB" id="A0A9N9G2R7"/>
<proteinExistence type="predicted"/>
<dbReference type="OrthoDB" id="2332924at2759"/>
<accession>A0A9N9G2R7</accession>
<evidence type="ECO:0000313" key="2">
    <source>
        <dbReference type="Proteomes" id="UP000789508"/>
    </source>
</evidence>